<name>A0ABY5BCB0_BURGL</name>
<dbReference type="Proteomes" id="UP001056386">
    <property type="component" value="Plasmid unnamed3"/>
</dbReference>
<evidence type="ECO:0000313" key="2">
    <source>
        <dbReference type="Proteomes" id="UP001056386"/>
    </source>
</evidence>
<gene>
    <name evidence="1" type="ORF">NFI99_14010</name>
</gene>
<organism evidence="1 2">
    <name type="scientific">Burkholderia glumae</name>
    <name type="common">Pseudomonas glumae</name>
    <dbReference type="NCBI Taxonomy" id="337"/>
    <lineage>
        <taxon>Bacteria</taxon>
        <taxon>Pseudomonadati</taxon>
        <taxon>Pseudomonadota</taxon>
        <taxon>Betaproteobacteria</taxon>
        <taxon>Burkholderiales</taxon>
        <taxon>Burkholderiaceae</taxon>
        <taxon>Burkholderia</taxon>
    </lineage>
</organism>
<protein>
    <submittedName>
        <fullName evidence="1">Integrase</fullName>
    </submittedName>
</protein>
<reference evidence="1" key="1">
    <citation type="submission" date="2022-06" db="EMBL/GenBank/DDBJ databases">
        <title>Draft genome sequence of Burkholderia glumae strain GR20004 isolated from rice panicle showing bacterial panicle blight.</title>
        <authorList>
            <person name="Choi S.Y."/>
            <person name="Lee Y.H."/>
        </authorList>
    </citation>
    <scope>NUCLEOTIDE SEQUENCE</scope>
    <source>
        <strain evidence="1">GR20004</strain>
        <plasmid evidence="1">unnamed3</plasmid>
    </source>
</reference>
<accession>A0ABY5BCB0</accession>
<proteinExistence type="predicted"/>
<keyword evidence="1" id="KW-0614">Plasmid</keyword>
<dbReference type="EMBL" id="CP099586">
    <property type="protein sequence ID" value="USS44483.1"/>
    <property type="molecule type" value="Genomic_DNA"/>
</dbReference>
<sequence>MTDQPSLSYACLLCNAEGVLQDLTGGRCALELDAETRAMGRGVIALFEAMGDEISRELDPADSATFHQNLARLRELMRESDTPAAHADRPRGASS</sequence>
<geneLocation type="plasmid" evidence="1 2">
    <name>unnamed3</name>
</geneLocation>
<dbReference type="RefSeq" id="WP_252836678.1">
    <property type="nucleotide sequence ID" value="NZ_CP099586.1"/>
</dbReference>
<keyword evidence="2" id="KW-1185">Reference proteome</keyword>
<evidence type="ECO:0000313" key="1">
    <source>
        <dbReference type="EMBL" id="USS44483.1"/>
    </source>
</evidence>